<dbReference type="InterPro" id="IPR013083">
    <property type="entry name" value="Znf_RING/FYVE/PHD"/>
</dbReference>
<feature type="domain" description="TRAF-type" evidence="7">
    <location>
        <begin position="177"/>
        <end position="232"/>
    </location>
</feature>
<dbReference type="InterPro" id="IPR000421">
    <property type="entry name" value="FA58C"/>
</dbReference>
<keyword evidence="2 4" id="KW-0863">Zinc-finger</keyword>
<sequence>MVGKEEGKKDGAEGFRSPCLPHAMRTIYQVIYSPEMLKIELLGTSILPGVRQLRWATMMEGGNSNDTCGDKKNPPCRPRKQLDYVIPGGRSDDESWRCPACHAHYEDPVGLSCGDTVCRACAAAIGGICPACNEKFLTEQLFPSRMAQRQVKQMQCHCPNRGLGCAALIGVLDVEHHLGAECEWREEECDQCHQQVRRAEMARHKDTTCARKPMGCGYADVGCPTRCAQEDLAAHERDGVVTHMGLLRQRLADTSADLTHCKADLTQCKADLTQCKADLGQTNAALSQTEARLTQTQHDLAESRAAQSQTAAALSQTQQELAAVRSQIDQLFTPPAAPEGLAARWDEATKEVALDWQPVPGICAGADPTAACCALAAAARHRGPPGSPVVIFTGPECRCRYRFPPVDAFDAEARFVVVAMRGLAESGPSAPATCTRPGKVFRYDHDMDDRGLFYSIGTQGGTQPWRNPAEAGWVTVTRSSNDTGKASDLTGRQPCLSYTNSQPNSWWQVDLGAGRLFTPTRYTLRHSNDPGDVVFRLQSWRLEGSVDGAEGSWRTLDEHTNEPNALAARADAMATFVVAPERAFPARRFRVLVTGPNPHGSSHYLMLSGLEMYGSLSNPAQQQQQQ</sequence>
<name>A0ABQ8UQ04_9EUKA</name>
<dbReference type="SUPFAM" id="SSF57850">
    <property type="entry name" value="RING/U-box"/>
    <property type="match status" value="1"/>
</dbReference>
<dbReference type="EMBL" id="JAPMOS010000019">
    <property type="protein sequence ID" value="KAJ4459424.1"/>
    <property type="molecule type" value="Genomic_DNA"/>
</dbReference>
<evidence type="ECO:0000313" key="9">
    <source>
        <dbReference type="Proteomes" id="UP001141327"/>
    </source>
</evidence>
<evidence type="ECO:0000256" key="2">
    <source>
        <dbReference type="ARBA" id="ARBA00022771"/>
    </source>
</evidence>
<comment type="caution">
    <text evidence="8">The sequence shown here is derived from an EMBL/GenBank/DDBJ whole genome shotgun (WGS) entry which is preliminary data.</text>
</comment>
<evidence type="ECO:0000256" key="1">
    <source>
        <dbReference type="ARBA" id="ARBA00022723"/>
    </source>
</evidence>
<feature type="zinc finger region" description="TRAF-type" evidence="4">
    <location>
        <begin position="177"/>
        <end position="232"/>
    </location>
</feature>
<dbReference type="PANTHER" id="PTHR47457:SF1">
    <property type="entry name" value="BTB DOMAIN-CONTAINING PROTEIN-RELATED"/>
    <property type="match status" value="1"/>
</dbReference>
<keyword evidence="9" id="KW-1185">Reference proteome</keyword>
<organism evidence="8 9">
    <name type="scientific">Paratrimastix pyriformis</name>
    <dbReference type="NCBI Taxonomy" id="342808"/>
    <lineage>
        <taxon>Eukaryota</taxon>
        <taxon>Metamonada</taxon>
        <taxon>Preaxostyla</taxon>
        <taxon>Paratrimastigidae</taxon>
        <taxon>Paratrimastix</taxon>
    </lineage>
</organism>
<evidence type="ECO:0000259" key="6">
    <source>
        <dbReference type="PROSITE" id="PS50089"/>
    </source>
</evidence>
<gene>
    <name evidence="8" type="ORF">PAPYR_4468</name>
</gene>
<dbReference type="Proteomes" id="UP001141327">
    <property type="component" value="Unassembled WGS sequence"/>
</dbReference>
<proteinExistence type="predicted"/>
<keyword evidence="3 4" id="KW-0862">Zinc</keyword>
<evidence type="ECO:0000313" key="8">
    <source>
        <dbReference type="EMBL" id="KAJ4459424.1"/>
    </source>
</evidence>
<evidence type="ECO:0000259" key="5">
    <source>
        <dbReference type="PROSITE" id="PS50022"/>
    </source>
</evidence>
<feature type="domain" description="RING-type" evidence="6">
    <location>
        <begin position="98"/>
        <end position="133"/>
    </location>
</feature>
<dbReference type="PANTHER" id="PTHR47457">
    <property type="entry name" value="OS05G0345500 PROTEIN"/>
    <property type="match status" value="1"/>
</dbReference>
<feature type="domain" description="F5/8 type C" evidence="5">
    <location>
        <begin position="451"/>
        <end position="615"/>
    </location>
</feature>
<reference evidence="8" key="1">
    <citation type="journal article" date="2022" name="bioRxiv">
        <title>Genomics of Preaxostyla Flagellates Illuminates Evolutionary Transitions and the Path Towards Mitochondrial Loss.</title>
        <authorList>
            <person name="Novak L.V.F."/>
            <person name="Treitli S.C."/>
            <person name="Pyrih J."/>
            <person name="Halakuc P."/>
            <person name="Pipaliya S.V."/>
            <person name="Vacek V."/>
            <person name="Brzon O."/>
            <person name="Soukal P."/>
            <person name="Eme L."/>
            <person name="Dacks J.B."/>
            <person name="Karnkowska A."/>
            <person name="Elias M."/>
            <person name="Hampl V."/>
        </authorList>
    </citation>
    <scope>NUCLEOTIDE SEQUENCE</scope>
    <source>
        <strain evidence="8">RCP-MX</strain>
    </source>
</reference>
<dbReference type="Gene3D" id="1.20.1480.30">
    <property type="entry name" value="Designed four-helix bundle protein"/>
    <property type="match status" value="1"/>
</dbReference>
<dbReference type="PROSITE" id="PS50145">
    <property type="entry name" value="ZF_TRAF"/>
    <property type="match status" value="1"/>
</dbReference>
<dbReference type="SUPFAM" id="SSF49785">
    <property type="entry name" value="Galactose-binding domain-like"/>
    <property type="match status" value="1"/>
</dbReference>
<keyword evidence="1 4" id="KW-0479">Metal-binding</keyword>
<dbReference type="InterPro" id="IPR001841">
    <property type="entry name" value="Znf_RING"/>
</dbReference>
<evidence type="ECO:0000259" key="7">
    <source>
        <dbReference type="PROSITE" id="PS50145"/>
    </source>
</evidence>
<dbReference type="PROSITE" id="PS50022">
    <property type="entry name" value="FA58C_3"/>
    <property type="match status" value="1"/>
</dbReference>
<protein>
    <submittedName>
        <fullName evidence="8">E3 ubiquitin-protein ligase HECTD1</fullName>
    </submittedName>
</protein>
<dbReference type="InterPro" id="IPR001293">
    <property type="entry name" value="Znf_TRAF"/>
</dbReference>
<accession>A0ABQ8UQ04</accession>
<dbReference type="InterPro" id="IPR008979">
    <property type="entry name" value="Galactose-bd-like_sf"/>
</dbReference>
<evidence type="ECO:0000256" key="4">
    <source>
        <dbReference type="PROSITE-ProRule" id="PRU00207"/>
    </source>
</evidence>
<dbReference type="PROSITE" id="PS50089">
    <property type="entry name" value="ZF_RING_2"/>
    <property type="match status" value="1"/>
</dbReference>
<dbReference type="Gene3D" id="2.60.120.260">
    <property type="entry name" value="Galactose-binding domain-like"/>
    <property type="match status" value="1"/>
</dbReference>
<evidence type="ECO:0000256" key="3">
    <source>
        <dbReference type="ARBA" id="ARBA00022833"/>
    </source>
</evidence>
<dbReference type="Gene3D" id="3.30.40.10">
    <property type="entry name" value="Zinc/RING finger domain, C3HC4 (zinc finger)"/>
    <property type="match status" value="2"/>
</dbReference>